<dbReference type="InterPro" id="IPR050464">
    <property type="entry name" value="Zeta_carotene_desat/Oxidored"/>
</dbReference>
<evidence type="ECO:0000313" key="2">
    <source>
        <dbReference type="Proteomes" id="UP000070467"/>
    </source>
</evidence>
<dbReference type="Proteomes" id="UP000070467">
    <property type="component" value="Unassembled WGS sequence"/>
</dbReference>
<protein>
    <submittedName>
        <fullName evidence="1">Protoporphyrinogen oxidase</fullName>
    </submittedName>
</protein>
<accession>A0ABR5TPT0</accession>
<dbReference type="Gene3D" id="1.10.3110.10">
    <property type="entry name" value="protoporphyrinogen ix oxidase, domain 3"/>
    <property type="match status" value="1"/>
</dbReference>
<dbReference type="Gene3D" id="3.50.50.60">
    <property type="entry name" value="FAD/NAD(P)-binding domain"/>
    <property type="match status" value="1"/>
</dbReference>
<dbReference type="RefSeq" id="WP_066128778.1">
    <property type="nucleotide sequence ID" value="NZ_KQ959858.1"/>
</dbReference>
<name>A0ABR5TPT0_9BACL</name>
<sequence>MKNIAIIGGNISAVAVAYFLDRVLNSKSKKFNINIIEKKEHLSESNLSKFQYGQEIYDNGWYSSVRNVGPLFQLILELGLYKYLIKSKKKMKVIYDNSEIKTFPEKMFFSYPLDKIELLHSNVFTILEKISLIFNLYKDEKIKNINSITIEEFFLKKINKNVYYKVIEPLLTSYYGSDISNQNFSIILQELSLIAIQNKKLNKILENMYNKQKDGDIYFGEEYRLKFTLTSIMENLESYFGSRVFIDLKSKVEEIEKINSKYVLTINNNKYIYDYLIVSTNYKEFLHYFRNDRVLCDYYKNLSYNSGILLTIICEKGKISLNTSIGEIIFNKNSNKNITNIEYFTNKWTEIKVNNIDIIKIYVKRQDKVKNLLLKSDKEIINILINELKEIHGDFEYKDIFLTKKIEDNIMINKDYQKNIDKINKHISENYPNMYLTGMLMKNNNLADTIIEAKEIVKKIIDNM</sequence>
<dbReference type="PANTHER" id="PTHR42923:SF3">
    <property type="entry name" value="PROTOPORPHYRINOGEN OXIDASE"/>
    <property type="match status" value="1"/>
</dbReference>
<gene>
    <name evidence="1" type="ORF">HMPREF1871_00198</name>
</gene>
<dbReference type="EMBL" id="LSDB01000005">
    <property type="protein sequence ID" value="KXB58806.1"/>
    <property type="molecule type" value="Genomic_DNA"/>
</dbReference>
<dbReference type="Gene3D" id="3.90.660.20">
    <property type="entry name" value="Protoporphyrinogen oxidase, mitochondrial, domain 2"/>
    <property type="match status" value="1"/>
</dbReference>
<evidence type="ECO:0000313" key="1">
    <source>
        <dbReference type="EMBL" id="KXB58806.1"/>
    </source>
</evidence>
<reference evidence="1 2" key="1">
    <citation type="submission" date="2016-01" db="EMBL/GenBank/DDBJ databases">
        <authorList>
            <person name="Mitreva M."/>
            <person name="Pepin K.H."/>
            <person name="Mihindukulasuriya K.A."/>
            <person name="Fulton R."/>
            <person name="Fronick C."/>
            <person name="O'Laughlin M."/>
            <person name="Miner T."/>
            <person name="Herter B."/>
            <person name="Rosa B.A."/>
            <person name="Cordes M."/>
            <person name="Tomlinson C."/>
            <person name="Wollam A."/>
            <person name="Palsikar V.B."/>
            <person name="Mardis E.R."/>
            <person name="Wilson R.K."/>
        </authorList>
    </citation>
    <scope>NUCLEOTIDE SEQUENCE [LARGE SCALE GENOMIC DNA]</scope>
    <source>
        <strain evidence="1 2">KA00071</strain>
    </source>
</reference>
<dbReference type="SUPFAM" id="SSF51905">
    <property type="entry name" value="FAD/NAD(P)-binding domain"/>
    <property type="match status" value="1"/>
</dbReference>
<comment type="caution">
    <text evidence="1">The sequence shown here is derived from an EMBL/GenBank/DDBJ whole genome shotgun (WGS) entry which is preliminary data.</text>
</comment>
<dbReference type="PANTHER" id="PTHR42923">
    <property type="entry name" value="PROTOPORPHYRINOGEN OXIDASE"/>
    <property type="match status" value="1"/>
</dbReference>
<organism evidence="1 2">
    <name type="scientific">Gemelliphila asaccharolytica</name>
    <dbReference type="NCBI Taxonomy" id="502393"/>
    <lineage>
        <taxon>Bacteria</taxon>
        <taxon>Bacillati</taxon>
        <taxon>Bacillota</taxon>
        <taxon>Bacilli</taxon>
        <taxon>Bacillales</taxon>
        <taxon>Gemellaceae</taxon>
        <taxon>Gemelliphila</taxon>
    </lineage>
</organism>
<dbReference type="InterPro" id="IPR036188">
    <property type="entry name" value="FAD/NAD-bd_sf"/>
</dbReference>
<proteinExistence type="predicted"/>
<keyword evidence="2" id="KW-1185">Reference proteome</keyword>